<reference evidence="1" key="1">
    <citation type="submission" date="2018-02" db="EMBL/GenBank/DDBJ databases">
        <title>Rhizophora mucronata_Transcriptome.</title>
        <authorList>
            <person name="Meera S.P."/>
            <person name="Sreeshan A."/>
            <person name="Augustine A."/>
        </authorList>
    </citation>
    <scope>NUCLEOTIDE SEQUENCE</scope>
    <source>
        <tissue evidence="1">Leaf</tissue>
    </source>
</reference>
<protein>
    <submittedName>
        <fullName evidence="1">Uncharacterized protein</fullName>
    </submittedName>
</protein>
<evidence type="ECO:0000313" key="1">
    <source>
        <dbReference type="EMBL" id="MBW81162.1"/>
    </source>
</evidence>
<dbReference type="EMBL" id="GGEC01000679">
    <property type="protein sequence ID" value="MBW81162.1"/>
    <property type="molecule type" value="Transcribed_RNA"/>
</dbReference>
<proteinExistence type="predicted"/>
<organism evidence="1">
    <name type="scientific">Rhizophora mucronata</name>
    <name type="common">Asiatic mangrove</name>
    <dbReference type="NCBI Taxonomy" id="61149"/>
    <lineage>
        <taxon>Eukaryota</taxon>
        <taxon>Viridiplantae</taxon>
        <taxon>Streptophyta</taxon>
        <taxon>Embryophyta</taxon>
        <taxon>Tracheophyta</taxon>
        <taxon>Spermatophyta</taxon>
        <taxon>Magnoliopsida</taxon>
        <taxon>eudicotyledons</taxon>
        <taxon>Gunneridae</taxon>
        <taxon>Pentapetalae</taxon>
        <taxon>rosids</taxon>
        <taxon>fabids</taxon>
        <taxon>Malpighiales</taxon>
        <taxon>Rhizophoraceae</taxon>
        <taxon>Rhizophora</taxon>
    </lineage>
</organism>
<sequence length="36" mass="4143">MWCSWATSSSYNECISTSIDYISALFEDCKFVLLDI</sequence>
<name>A0A2P2IIX6_RHIMU</name>
<accession>A0A2P2IIX6</accession>
<dbReference type="AlphaFoldDB" id="A0A2P2IIX6"/>